<reference evidence="2 3" key="1">
    <citation type="journal article" date="2009" name="Stand. Genomic Sci.">
        <title>Complete genome sequence of Catenulispora acidiphila type strain (ID 139908).</title>
        <authorList>
            <person name="Copeland A."/>
            <person name="Lapidus A."/>
            <person name="Glavina Del Rio T."/>
            <person name="Nolan M."/>
            <person name="Lucas S."/>
            <person name="Chen F."/>
            <person name="Tice H."/>
            <person name="Cheng J.F."/>
            <person name="Bruce D."/>
            <person name="Goodwin L."/>
            <person name="Pitluck S."/>
            <person name="Mikhailova N."/>
            <person name="Pati A."/>
            <person name="Ivanova N."/>
            <person name="Mavromatis K."/>
            <person name="Chen A."/>
            <person name="Palaniappan K."/>
            <person name="Chain P."/>
            <person name="Land M."/>
            <person name="Hauser L."/>
            <person name="Chang Y.J."/>
            <person name="Jeffries C.D."/>
            <person name="Chertkov O."/>
            <person name="Brettin T."/>
            <person name="Detter J.C."/>
            <person name="Han C."/>
            <person name="Ali Z."/>
            <person name="Tindall B.J."/>
            <person name="Goker M."/>
            <person name="Bristow J."/>
            <person name="Eisen J.A."/>
            <person name="Markowitz V."/>
            <person name="Hugenholtz P."/>
            <person name="Kyrpides N.C."/>
            <person name="Klenk H.P."/>
        </authorList>
    </citation>
    <scope>NUCLEOTIDE SEQUENCE [LARGE SCALE GENOMIC DNA]</scope>
    <source>
        <strain evidence="3">DSM 44928 / JCM 14897 / NBRC 102108 / NRRL B-24433 / ID139908</strain>
    </source>
</reference>
<keyword evidence="3" id="KW-1185">Reference proteome</keyword>
<dbReference type="Proteomes" id="UP000000851">
    <property type="component" value="Chromosome"/>
</dbReference>
<evidence type="ECO:0000313" key="3">
    <source>
        <dbReference type="Proteomes" id="UP000000851"/>
    </source>
</evidence>
<sequence>MYVKELWRYPVKSMQGERLESADVTSNGVAGDRLLHVRDPRGVLTGRTRHALLGVPAATGADGEVRVAGRPWNAPQTAELVRAAAGPGAELVRYAGPERFDVLNLLVATDGAVAELGYDRRRLRPNIVIGGVPGLAERGWPGHALRIGEVLIGMLKLRARCIVTTIDPDTGEQDLDVLRTIRHGYEGTFALDSWTAAPGTIRVGDEVELVDLDPGRARPRPGGWIVGAPYLVA</sequence>
<dbReference type="AlphaFoldDB" id="C7QK31"/>
<dbReference type="GO" id="GO:0030170">
    <property type="term" value="F:pyridoxal phosphate binding"/>
    <property type="evidence" value="ECO:0007669"/>
    <property type="project" value="InterPro"/>
</dbReference>
<dbReference type="GO" id="GO:0003824">
    <property type="term" value="F:catalytic activity"/>
    <property type="evidence" value="ECO:0007669"/>
    <property type="project" value="InterPro"/>
</dbReference>
<dbReference type="InterPro" id="IPR005302">
    <property type="entry name" value="MoCF_Sase_C"/>
</dbReference>
<dbReference type="RefSeq" id="WP_015794834.1">
    <property type="nucleotide sequence ID" value="NC_013131.1"/>
</dbReference>
<name>C7QK31_CATAD</name>
<dbReference type="GO" id="GO:0030151">
    <property type="term" value="F:molybdenum ion binding"/>
    <property type="evidence" value="ECO:0007669"/>
    <property type="project" value="InterPro"/>
</dbReference>
<organism evidence="2 3">
    <name type="scientific">Catenulispora acidiphila (strain DSM 44928 / JCM 14897 / NBRC 102108 / NRRL B-24433 / ID139908)</name>
    <dbReference type="NCBI Taxonomy" id="479433"/>
    <lineage>
        <taxon>Bacteria</taxon>
        <taxon>Bacillati</taxon>
        <taxon>Actinomycetota</taxon>
        <taxon>Actinomycetes</taxon>
        <taxon>Catenulisporales</taxon>
        <taxon>Catenulisporaceae</taxon>
        <taxon>Catenulispora</taxon>
    </lineage>
</organism>
<gene>
    <name evidence="2" type="ordered locus">Caci_6251</name>
</gene>
<evidence type="ECO:0000313" key="2">
    <source>
        <dbReference type="EMBL" id="ACU75105.1"/>
    </source>
</evidence>
<dbReference type="OrthoDB" id="9793178at2"/>
<dbReference type="InterPro" id="IPR011037">
    <property type="entry name" value="Pyrv_Knase-like_insert_dom_sf"/>
</dbReference>
<dbReference type="Pfam" id="PF03476">
    <property type="entry name" value="MOSC_N"/>
    <property type="match status" value="1"/>
</dbReference>
<proteinExistence type="predicted"/>
<dbReference type="SUPFAM" id="SSF50800">
    <property type="entry name" value="PK beta-barrel domain-like"/>
    <property type="match status" value="1"/>
</dbReference>
<protein>
    <submittedName>
        <fullName evidence="2">MOSC domain containing protein</fullName>
    </submittedName>
</protein>
<dbReference type="HOGENOM" id="CLU_028286_4_0_11"/>
<evidence type="ECO:0000259" key="1">
    <source>
        <dbReference type="PROSITE" id="PS51340"/>
    </source>
</evidence>
<dbReference type="InParanoid" id="C7QK31"/>
<dbReference type="InterPro" id="IPR005303">
    <property type="entry name" value="MOCOS_middle"/>
</dbReference>
<feature type="domain" description="MOSC" evidence="1">
    <location>
        <begin position="65"/>
        <end position="210"/>
    </location>
</feature>
<dbReference type="PROSITE" id="PS51340">
    <property type="entry name" value="MOSC"/>
    <property type="match status" value="1"/>
</dbReference>
<dbReference type="Pfam" id="PF03473">
    <property type="entry name" value="MOSC"/>
    <property type="match status" value="1"/>
</dbReference>
<dbReference type="eggNOG" id="COG3217">
    <property type="taxonomic scope" value="Bacteria"/>
</dbReference>
<accession>C7QK31</accession>
<dbReference type="STRING" id="479433.Caci_6251"/>
<dbReference type="KEGG" id="cai:Caci_6251"/>
<dbReference type="EMBL" id="CP001700">
    <property type="protein sequence ID" value="ACU75105.1"/>
    <property type="molecule type" value="Genomic_DNA"/>
</dbReference>